<comment type="caution">
    <text evidence="2">The sequence shown here is derived from an EMBL/GenBank/DDBJ whole genome shotgun (WGS) entry which is preliminary data.</text>
</comment>
<evidence type="ECO:0000313" key="3">
    <source>
        <dbReference type="Proteomes" id="UP001597068"/>
    </source>
</evidence>
<feature type="transmembrane region" description="Helical" evidence="1">
    <location>
        <begin position="173"/>
        <end position="193"/>
    </location>
</feature>
<sequence length="321" mass="32483">MLHLRVIVPTAGSDEVVGFLRSAVGATHLVVSPGAAIDPAGDLVQADVTREAADAVLDGLTGLGVHREGSITLEPLDTVISDAAIRAEREAPGDPDDAIVWNELTRRTRDDATLSVTFLAFLVIACLLAAVGVVTDSPVTVVGAMVVGPEFGPLAGIAVGIVARRADLARRSLVALLVGFPLAMVVTGLGAVLAEATGLVELRDVTAADQVDFIYQVGVFSFVVAILAGAAGMLSLVSAKSAALVGVFISVTTVPAAGYAVIAATLGQWAVAAESAAQLVVNMLGIVLAGVAVLVVHDLVARRRAAATVGSTGELGTDTTR</sequence>
<keyword evidence="1" id="KW-0472">Membrane</keyword>
<feature type="transmembrane region" description="Helical" evidence="1">
    <location>
        <begin position="114"/>
        <end position="135"/>
    </location>
</feature>
<name>A0ABW3GFJ9_9NOCA</name>
<feature type="transmembrane region" description="Helical" evidence="1">
    <location>
        <begin position="213"/>
        <end position="237"/>
    </location>
</feature>
<protein>
    <submittedName>
        <fullName evidence="2">DUF389 domain-containing protein</fullName>
    </submittedName>
</protein>
<evidence type="ECO:0000256" key="1">
    <source>
        <dbReference type="SAM" id="Phobius"/>
    </source>
</evidence>
<evidence type="ECO:0000313" key="2">
    <source>
        <dbReference type="EMBL" id="MFD0927770.1"/>
    </source>
</evidence>
<feature type="transmembrane region" description="Helical" evidence="1">
    <location>
        <begin position="141"/>
        <end position="161"/>
    </location>
</feature>
<accession>A0ABW3GFJ9</accession>
<proteinExistence type="predicted"/>
<keyword evidence="1" id="KW-1133">Transmembrane helix</keyword>
<reference evidence="3" key="1">
    <citation type="journal article" date="2019" name="Int. J. Syst. Evol. Microbiol.">
        <title>The Global Catalogue of Microorganisms (GCM) 10K type strain sequencing project: providing services to taxonomists for standard genome sequencing and annotation.</title>
        <authorList>
            <consortium name="The Broad Institute Genomics Platform"/>
            <consortium name="The Broad Institute Genome Sequencing Center for Infectious Disease"/>
            <person name="Wu L."/>
            <person name="Ma J."/>
        </authorList>
    </citation>
    <scope>NUCLEOTIDE SEQUENCE [LARGE SCALE GENOMIC DNA]</scope>
    <source>
        <strain evidence="3">CCUG 50873</strain>
    </source>
</reference>
<gene>
    <name evidence="2" type="ORF">ACFQ04_18665</name>
</gene>
<feature type="transmembrane region" description="Helical" evidence="1">
    <location>
        <begin position="276"/>
        <end position="296"/>
    </location>
</feature>
<keyword evidence="3" id="KW-1185">Reference proteome</keyword>
<organism evidence="2 3">
    <name type="scientific">Williamsia deligens</name>
    <dbReference type="NCBI Taxonomy" id="321325"/>
    <lineage>
        <taxon>Bacteria</taxon>
        <taxon>Bacillati</taxon>
        <taxon>Actinomycetota</taxon>
        <taxon>Actinomycetes</taxon>
        <taxon>Mycobacteriales</taxon>
        <taxon>Nocardiaceae</taxon>
        <taxon>Williamsia</taxon>
    </lineage>
</organism>
<feature type="transmembrane region" description="Helical" evidence="1">
    <location>
        <begin position="244"/>
        <end position="270"/>
    </location>
</feature>
<dbReference type="InterPro" id="IPR005240">
    <property type="entry name" value="DUF389"/>
</dbReference>
<dbReference type="PANTHER" id="PTHR20992">
    <property type="entry name" value="AT15442P-RELATED"/>
    <property type="match status" value="1"/>
</dbReference>
<dbReference type="RefSeq" id="WP_253648242.1">
    <property type="nucleotide sequence ID" value="NZ_BAAAMO010000001.1"/>
</dbReference>
<keyword evidence="1" id="KW-0812">Transmembrane</keyword>
<dbReference type="Proteomes" id="UP001597068">
    <property type="component" value="Unassembled WGS sequence"/>
</dbReference>
<dbReference type="PANTHER" id="PTHR20992:SF9">
    <property type="entry name" value="AT15442P-RELATED"/>
    <property type="match status" value="1"/>
</dbReference>
<dbReference type="Pfam" id="PF04087">
    <property type="entry name" value="DUF389"/>
    <property type="match status" value="1"/>
</dbReference>
<dbReference type="EMBL" id="JBHTIL010000006">
    <property type="protein sequence ID" value="MFD0927770.1"/>
    <property type="molecule type" value="Genomic_DNA"/>
</dbReference>